<dbReference type="PANTHER" id="PTHR11439">
    <property type="entry name" value="GAG-POL-RELATED RETROTRANSPOSON"/>
    <property type="match status" value="1"/>
</dbReference>
<sequence>MHHPTVANLCALKRILRYLPTVARSSTKAEYRALSSVDEITWLQMLLKDLHSSLSHAPVALCNNISTTYLAYNHVLHSRSKYIAIDYHFVREKVLLGDLKVQHVPTQLQLADIFTKPSLLRSSKLSCPICAFLIRLSLRGDVNLFLQVMQLCRRSQQNSPTKLIRQLSICRLNSLMQ</sequence>
<dbReference type="AlphaFoldDB" id="A0AAV3RY63"/>
<comment type="caution">
    <text evidence="1">The sequence shown here is derived from an EMBL/GenBank/DDBJ whole genome shotgun (WGS) entry which is preliminary data.</text>
</comment>
<name>A0AAV3RY63_LITER</name>
<evidence type="ECO:0000313" key="2">
    <source>
        <dbReference type="Proteomes" id="UP001454036"/>
    </source>
</evidence>
<keyword evidence="2" id="KW-1185">Reference proteome</keyword>
<evidence type="ECO:0000313" key="1">
    <source>
        <dbReference type="EMBL" id="GAA0185307.1"/>
    </source>
</evidence>
<dbReference type="Proteomes" id="UP001454036">
    <property type="component" value="Unassembled WGS sequence"/>
</dbReference>
<protein>
    <submittedName>
        <fullName evidence="1">Uncharacterized protein</fullName>
    </submittedName>
</protein>
<accession>A0AAV3RY63</accession>
<dbReference type="PANTHER" id="PTHR11439:SF524">
    <property type="entry name" value="RNA-DIRECTED DNA POLYMERASE, PROTEIN KINASE RLK-PELLE-DLSV FAMILY"/>
    <property type="match status" value="1"/>
</dbReference>
<proteinExistence type="predicted"/>
<organism evidence="1 2">
    <name type="scientific">Lithospermum erythrorhizon</name>
    <name type="common">Purple gromwell</name>
    <name type="synonym">Lithospermum officinale var. erythrorhizon</name>
    <dbReference type="NCBI Taxonomy" id="34254"/>
    <lineage>
        <taxon>Eukaryota</taxon>
        <taxon>Viridiplantae</taxon>
        <taxon>Streptophyta</taxon>
        <taxon>Embryophyta</taxon>
        <taxon>Tracheophyta</taxon>
        <taxon>Spermatophyta</taxon>
        <taxon>Magnoliopsida</taxon>
        <taxon>eudicotyledons</taxon>
        <taxon>Gunneridae</taxon>
        <taxon>Pentapetalae</taxon>
        <taxon>asterids</taxon>
        <taxon>lamiids</taxon>
        <taxon>Boraginales</taxon>
        <taxon>Boraginaceae</taxon>
        <taxon>Boraginoideae</taxon>
        <taxon>Lithospermeae</taxon>
        <taxon>Lithospermum</taxon>
    </lineage>
</organism>
<reference evidence="1 2" key="1">
    <citation type="submission" date="2024-01" db="EMBL/GenBank/DDBJ databases">
        <title>The complete chloroplast genome sequence of Lithospermum erythrorhizon: insights into the phylogenetic relationship among Boraginaceae species and the maternal lineages of purple gromwells.</title>
        <authorList>
            <person name="Okada T."/>
            <person name="Watanabe K."/>
        </authorList>
    </citation>
    <scope>NUCLEOTIDE SEQUENCE [LARGE SCALE GENOMIC DNA]</scope>
</reference>
<dbReference type="CDD" id="cd09272">
    <property type="entry name" value="RNase_HI_RT_Ty1"/>
    <property type="match status" value="1"/>
</dbReference>
<dbReference type="EMBL" id="BAABME010012594">
    <property type="protein sequence ID" value="GAA0185307.1"/>
    <property type="molecule type" value="Genomic_DNA"/>
</dbReference>
<gene>
    <name evidence="1" type="ORF">LIER_32595</name>
</gene>